<dbReference type="InterPro" id="IPR001795">
    <property type="entry name" value="RNA-dir_pol_luteovirus"/>
</dbReference>
<dbReference type="InterPro" id="IPR043502">
    <property type="entry name" value="DNA/RNA_pol_sf"/>
</dbReference>
<proteinExistence type="predicted"/>
<dbReference type="Pfam" id="PF00680">
    <property type="entry name" value="RdRP_1"/>
    <property type="match status" value="1"/>
</dbReference>
<dbReference type="GO" id="GO:0006351">
    <property type="term" value="P:DNA-templated transcription"/>
    <property type="evidence" value="ECO:0007669"/>
    <property type="project" value="InterPro"/>
</dbReference>
<accession>A0A7T3UYM2</accession>
<keyword evidence="4" id="KW-0547">Nucleotide-binding</keyword>
<evidence type="ECO:0000256" key="2">
    <source>
        <dbReference type="ARBA" id="ARBA00022679"/>
    </source>
</evidence>
<feature type="domain" description="RdRp catalytic" evidence="7">
    <location>
        <begin position="231"/>
        <end position="354"/>
    </location>
</feature>
<dbReference type="GO" id="GO:0000166">
    <property type="term" value="F:nucleotide binding"/>
    <property type="evidence" value="ECO:0007669"/>
    <property type="project" value="UniProtKB-KW"/>
</dbReference>
<evidence type="ECO:0000313" key="8">
    <source>
        <dbReference type="EMBL" id="QPZ88401.1"/>
    </source>
</evidence>
<organism evidence="8">
    <name type="scientific">Soybean thrips sobemo-like virus 5</name>
    <dbReference type="NCBI Taxonomy" id="2796569"/>
    <lineage>
        <taxon>Viruses</taxon>
        <taxon>Riboviria</taxon>
        <taxon>Orthornavirae</taxon>
        <taxon>Pisuviricota</taxon>
        <taxon>Pisoniviricetes</taxon>
        <taxon>Sobelivirales</taxon>
        <taxon>Solemoviridae</taxon>
        <taxon>Sobemovirus</taxon>
    </lineage>
</organism>
<protein>
    <submittedName>
        <fullName evidence="8">RNA-dependent RNA polymerase</fullName>
    </submittedName>
</protein>
<evidence type="ECO:0000256" key="1">
    <source>
        <dbReference type="ARBA" id="ARBA00022484"/>
    </source>
</evidence>
<dbReference type="GO" id="GO:0039694">
    <property type="term" value="P:viral RNA genome replication"/>
    <property type="evidence" value="ECO:0007669"/>
    <property type="project" value="InterPro"/>
</dbReference>
<keyword evidence="3" id="KW-0548">Nucleotidyltransferase</keyword>
<evidence type="ECO:0000259" key="7">
    <source>
        <dbReference type="PROSITE" id="PS50507"/>
    </source>
</evidence>
<dbReference type="EMBL" id="MW023867">
    <property type="protein sequence ID" value="QPZ88401.1"/>
    <property type="molecule type" value="Genomic_RNA"/>
</dbReference>
<reference evidence="8" key="1">
    <citation type="journal article" date="2020" name="Viruses">
        <title>Soybean Thrips (Thysanoptera: Thripidae) Harbor Highly Diverse Populations of Arthropod, Fungal and Plant Viruses.</title>
        <authorList>
            <person name="Thekke-Veetil T."/>
            <person name="Lagos-Kutz D."/>
            <person name="McCoppin N.K."/>
            <person name="Hartman G.L."/>
            <person name="Ju H.K."/>
            <person name="Lim H.S."/>
            <person name="Domier L.L."/>
        </authorList>
    </citation>
    <scope>NUCLEOTIDE SEQUENCE</scope>
    <source>
        <strain evidence="8">STN1SV5</strain>
    </source>
</reference>
<keyword evidence="1 8" id="KW-0696">RNA-directed RNA polymerase</keyword>
<dbReference type="InterPro" id="IPR001205">
    <property type="entry name" value="RNA-dir_pol_C"/>
</dbReference>
<dbReference type="GO" id="GO:0003723">
    <property type="term" value="F:RNA binding"/>
    <property type="evidence" value="ECO:0007669"/>
    <property type="project" value="InterPro"/>
</dbReference>
<dbReference type="PROSITE" id="PS50507">
    <property type="entry name" value="RDRP_SSRNA_POS"/>
    <property type="match status" value="1"/>
</dbReference>
<dbReference type="InterPro" id="IPR007094">
    <property type="entry name" value="RNA-dir_pol_PSvirus"/>
</dbReference>
<keyword evidence="5" id="KW-0693">Viral RNA replication</keyword>
<keyword evidence="2" id="KW-0808">Transferase</keyword>
<comment type="catalytic activity">
    <reaction evidence="6">
        <text>RNA(n) + a ribonucleoside 5'-triphosphate = RNA(n+1) + diphosphate</text>
        <dbReference type="Rhea" id="RHEA:21248"/>
        <dbReference type="Rhea" id="RHEA-COMP:14527"/>
        <dbReference type="Rhea" id="RHEA-COMP:17342"/>
        <dbReference type="ChEBI" id="CHEBI:33019"/>
        <dbReference type="ChEBI" id="CHEBI:61557"/>
        <dbReference type="ChEBI" id="CHEBI:140395"/>
        <dbReference type="EC" id="2.7.7.48"/>
    </reaction>
</comment>
<evidence type="ECO:0000256" key="6">
    <source>
        <dbReference type="ARBA" id="ARBA00048744"/>
    </source>
</evidence>
<dbReference type="GO" id="GO:0003968">
    <property type="term" value="F:RNA-directed RNA polymerase activity"/>
    <property type="evidence" value="ECO:0007669"/>
    <property type="project" value="UniProtKB-KW"/>
</dbReference>
<dbReference type="SUPFAM" id="SSF56672">
    <property type="entry name" value="DNA/RNA polymerases"/>
    <property type="match status" value="1"/>
</dbReference>
<evidence type="ECO:0000256" key="4">
    <source>
        <dbReference type="ARBA" id="ARBA00022741"/>
    </source>
</evidence>
<evidence type="ECO:0000256" key="5">
    <source>
        <dbReference type="ARBA" id="ARBA00022953"/>
    </source>
</evidence>
<evidence type="ECO:0000256" key="3">
    <source>
        <dbReference type="ARBA" id="ARBA00022695"/>
    </source>
</evidence>
<sequence>MEPYVDFLAKESRIYVRKNFPERYPWNKDVSLMEDLAKEYDWPDLGHVAEIRSLTKHLPLRDSVAVDTIDPDQRVIVEEEVTKLASAALTVLPHDFMSRSHFDRVIADLDMNSSPGFPYLYEYTTNKEFFGARDGVKDEARVEAVWSKVLSRIQARDSDPIRLFIKPEPHKKKKLVEGRLRLISSVSIIDQIIDQMIFGDQNEAFLQAYHYTPVKVGWSWMNGGWREVPRQNMLACDKSSWDWTVSAWLLDLELMIRSNLIVSEFKPYWLELARWRYKCLFVDNIFVTSGGLVFRVKKAGLMKSGCVNTIVTNSLLQLVLHVRVSLELGREITNIWAMGDDTLQPDVAWGDDYVRRLRKYCILKETNRVSEFAGFRWQGNFIEPLYRAKHAFNILHVKPKDFDVFALSYNLLYWRSSLLGEIQRLFPVPDIGFSRIWNGE</sequence>
<name>A0A7T3UYM2_9VIRU</name>
<dbReference type="PRINTS" id="PR00914">
    <property type="entry name" value="LVIRUSRNAPOL"/>
</dbReference>